<evidence type="ECO:0000313" key="8">
    <source>
        <dbReference type="Proteomes" id="UP001489004"/>
    </source>
</evidence>
<dbReference type="GO" id="GO:0060271">
    <property type="term" value="P:cilium assembly"/>
    <property type="evidence" value="ECO:0007669"/>
    <property type="project" value="InterPro"/>
</dbReference>
<evidence type="ECO:0000256" key="2">
    <source>
        <dbReference type="ARBA" id="ARBA00022794"/>
    </source>
</evidence>
<keyword evidence="3" id="KW-0966">Cell projection</keyword>
<protein>
    <recommendedName>
        <fullName evidence="9">LisH domain-containing protein ARMC9</fullName>
    </recommendedName>
</protein>
<evidence type="ECO:0000256" key="4">
    <source>
        <dbReference type="SAM" id="MobiDB-lite"/>
    </source>
</evidence>
<keyword evidence="2" id="KW-0970">Cilium biogenesis/degradation</keyword>
<dbReference type="InterPro" id="IPR040369">
    <property type="entry name" value="ARMC9"/>
</dbReference>
<dbReference type="Proteomes" id="UP001489004">
    <property type="component" value="Unassembled WGS sequence"/>
</dbReference>
<evidence type="ECO:0000313" key="7">
    <source>
        <dbReference type="EMBL" id="KAK9813174.1"/>
    </source>
</evidence>
<feature type="compositionally biased region" description="Basic and acidic residues" evidence="4">
    <location>
        <begin position="630"/>
        <end position="640"/>
    </location>
</feature>
<dbReference type="Gene3D" id="1.25.10.10">
    <property type="entry name" value="Leucine-rich Repeat Variant"/>
    <property type="match status" value="1"/>
</dbReference>
<evidence type="ECO:0000256" key="3">
    <source>
        <dbReference type="ARBA" id="ARBA00023273"/>
    </source>
</evidence>
<dbReference type="InterPro" id="IPR048959">
    <property type="entry name" value="ARMC9_ARM_dom"/>
</dbReference>
<dbReference type="AlphaFoldDB" id="A0AAW1PU66"/>
<keyword evidence="8" id="KW-1185">Reference proteome</keyword>
<evidence type="ECO:0000259" key="5">
    <source>
        <dbReference type="Pfam" id="PF21050"/>
    </source>
</evidence>
<feature type="region of interest" description="Disordered" evidence="4">
    <location>
        <begin position="244"/>
        <end position="293"/>
    </location>
</feature>
<reference evidence="7 8" key="1">
    <citation type="journal article" date="2024" name="Nat. Commun.">
        <title>Phylogenomics reveals the evolutionary origins of lichenization in chlorophyte algae.</title>
        <authorList>
            <person name="Puginier C."/>
            <person name="Libourel C."/>
            <person name="Otte J."/>
            <person name="Skaloud P."/>
            <person name="Haon M."/>
            <person name="Grisel S."/>
            <person name="Petersen M."/>
            <person name="Berrin J.G."/>
            <person name="Delaux P.M."/>
            <person name="Dal Grande F."/>
            <person name="Keller J."/>
        </authorList>
    </citation>
    <scope>NUCLEOTIDE SEQUENCE [LARGE SCALE GENOMIC DNA]</scope>
    <source>
        <strain evidence="7 8">SAG 2043</strain>
    </source>
</reference>
<dbReference type="InterPro" id="IPR011989">
    <property type="entry name" value="ARM-like"/>
</dbReference>
<feature type="compositionally biased region" description="Basic residues" evidence="4">
    <location>
        <begin position="334"/>
        <end position="344"/>
    </location>
</feature>
<feature type="compositionally biased region" description="Basic and acidic residues" evidence="4">
    <location>
        <begin position="262"/>
        <end position="280"/>
    </location>
</feature>
<organism evidence="7 8">
    <name type="scientific">[Myrmecia] bisecta</name>
    <dbReference type="NCBI Taxonomy" id="41462"/>
    <lineage>
        <taxon>Eukaryota</taxon>
        <taxon>Viridiplantae</taxon>
        <taxon>Chlorophyta</taxon>
        <taxon>core chlorophytes</taxon>
        <taxon>Trebouxiophyceae</taxon>
        <taxon>Trebouxiales</taxon>
        <taxon>Trebouxiaceae</taxon>
        <taxon>Myrmecia</taxon>
    </lineage>
</organism>
<gene>
    <name evidence="7" type="ORF">WJX72_010114</name>
</gene>
<dbReference type="PANTHER" id="PTHR14881:SF4">
    <property type="entry name" value="LISH DOMAIN-CONTAINING PROTEIN ARMC9"/>
    <property type="match status" value="1"/>
</dbReference>
<dbReference type="SUPFAM" id="SSF48371">
    <property type="entry name" value="ARM repeat"/>
    <property type="match status" value="1"/>
</dbReference>
<dbReference type="InterPro" id="IPR016024">
    <property type="entry name" value="ARM-type_fold"/>
</dbReference>
<feature type="compositionally biased region" description="Acidic residues" evidence="4">
    <location>
        <begin position="641"/>
        <end position="660"/>
    </location>
</feature>
<accession>A0AAW1PU66</accession>
<dbReference type="PANTHER" id="PTHR14881">
    <property type="entry name" value="LISH DOMAIN-CONTAINING PROTEIN ARMC9"/>
    <property type="match status" value="1"/>
</dbReference>
<dbReference type="Pfam" id="PF21050">
    <property type="entry name" value="ARMC9_ARM"/>
    <property type="match status" value="1"/>
</dbReference>
<sequence>MASDEADVTKELYTVLVEFLQYNDFPLTLEAFAAERNAKRKAVRSSSLGRPLDTSSRQSVYQNMLRKFSEGSKDEFFALWECYVPASLLSYDEATQKMECYLHIYFATRMAQQPSTAGRGSVVAAQRMAALKSYFETKGAMLARSAEFLPYYALPYVPEPHSHPSFSRLYGSEWAEELHAKLESFLSSLPVQAKRPVLYDLYSVVQNRLREPDLAPPVPAAHSHPVSALLRGQRELSELVPDVLPAASLSESPTRGPVPGRQRSDIVDRWEADSPQDENRNSSNATVLTVHREDSPELLKRACADATSAPSLGEAALSDSPWQGTHQGGGMRHSATHRTPHVRRPMQPGILPPLDYSKIAQDLQASDDNTVACLLQALRWRLTRSAVGPERRRVLLAYAEHDLLGCRSGEAVGSRLHGVASRPSALVQEELARLLNAVASDHAGRTYLLQPKADVVPILCQLLTATPEQSLLSATGESLVQDVTHDTVVQQHALAALQKLSLRKTAQTQMIALDLIRWIVAELGDIDTLSDYMVEYGAALLMNLSLRSAGRLKCEQVDVLGLLEDLVEIENMQVRTYVNGTLYSILQRPAIREAARVKGLDEFLRHVAERSDDVFARQINFILQQLHAEEGAAEDHSHSDDEGDAEDDYFDDEGDDMEEEELESSAFRPGCLQGEELLCQDYLANVANDDPAASNPEVTMMRDSMERVLQENASLLGSLDLHDMSATLTLALGRSLNRSLAGESSHIPLQRPVTPGHQHQHWASLPGDKWAHSLDPKARAAGEAAKVRAKLGDATAAAAHPTADEYIQAFSTYRELPRTPFTGYR</sequence>
<dbReference type="GO" id="GO:0097542">
    <property type="term" value="C:ciliary tip"/>
    <property type="evidence" value="ECO:0007669"/>
    <property type="project" value="TreeGrafter"/>
</dbReference>
<dbReference type="GO" id="GO:0005814">
    <property type="term" value="C:centriole"/>
    <property type="evidence" value="ECO:0007669"/>
    <property type="project" value="TreeGrafter"/>
</dbReference>
<evidence type="ECO:0000256" key="1">
    <source>
        <dbReference type="ARBA" id="ARBA00004120"/>
    </source>
</evidence>
<feature type="domain" description="LisH" evidence="5">
    <location>
        <begin position="510"/>
        <end position="626"/>
    </location>
</feature>
<comment type="subcellular location">
    <subcellularLocation>
        <location evidence="1">Cytoplasm</location>
        <location evidence="1">Cytoskeleton</location>
        <location evidence="1">Cilium basal body</location>
    </subcellularLocation>
</comment>
<evidence type="ECO:0000259" key="6">
    <source>
        <dbReference type="Pfam" id="PF23138"/>
    </source>
</evidence>
<proteinExistence type="predicted"/>
<dbReference type="GO" id="GO:0036064">
    <property type="term" value="C:ciliary basal body"/>
    <property type="evidence" value="ECO:0007669"/>
    <property type="project" value="InterPro"/>
</dbReference>
<feature type="region of interest" description="Disordered" evidence="4">
    <location>
        <begin position="310"/>
        <end position="345"/>
    </location>
</feature>
<comment type="caution">
    <text evidence="7">The sequence shown here is derived from an EMBL/GenBank/DDBJ whole genome shotgun (WGS) entry which is preliminary data.</text>
</comment>
<dbReference type="EMBL" id="JALJOR010000008">
    <property type="protein sequence ID" value="KAK9813174.1"/>
    <property type="molecule type" value="Genomic_DNA"/>
</dbReference>
<dbReference type="InterPro" id="IPR056327">
    <property type="entry name" value="ARMC9_CTLH-like_dom"/>
</dbReference>
<evidence type="ECO:0008006" key="9">
    <source>
        <dbReference type="Google" id="ProtNLM"/>
    </source>
</evidence>
<feature type="domain" description="ARMC9 CTLH-like" evidence="6">
    <location>
        <begin position="62"/>
        <end position="189"/>
    </location>
</feature>
<dbReference type="Pfam" id="PF23138">
    <property type="entry name" value="CTLH_Armc9"/>
    <property type="match status" value="1"/>
</dbReference>
<feature type="region of interest" description="Disordered" evidence="4">
    <location>
        <begin position="630"/>
        <end position="660"/>
    </location>
</feature>
<name>A0AAW1PU66_9CHLO</name>